<sequence>MTAFAQPVPASVSGDGIARSRLAQFDAGLLNLHNRLHRQTAPWRIVLGQRPFGVRWTSQGGECQQPVRVAVRLGQREMALDVPLELFEQSGLAWQPGPAIATPAEALLLEHAWLSWIEPLETLTGESFQVLPRAANRPAELPGNGISVAMEIQPDDGPAHTLSLHLQADSARQVIALLERHAAVKHDPLVAVRLQMSVEAGQAPLNTSELRSLVPGDVVMLDTLPDAQVQLRLGSHCQTVARRQGETLEWLGPLRSVTRHHAAHTFNRNDLMSEITASPDLDTSLDDLPLTLVCQLGTVELTLAQLREMAPGSLLPLATPAHDEVDLMVNGRRIGRGQLVSIGDGLGVRLLGFNGS</sequence>
<name>A0A0Q0G113_PSESX</name>
<dbReference type="NCBIfam" id="TIGR02551">
    <property type="entry name" value="SpaO_YscQ"/>
    <property type="match status" value="1"/>
</dbReference>
<organism evidence="3 4">
    <name type="scientific">Pseudomonas syringae pv. theae</name>
    <dbReference type="NCBI Taxonomy" id="103985"/>
    <lineage>
        <taxon>Bacteria</taxon>
        <taxon>Pseudomonadati</taxon>
        <taxon>Pseudomonadota</taxon>
        <taxon>Gammaproteobacteria</taxon>
        <taxon>Pseudomonadales</taxon>
        <taxon>Pseudomonadaceae</taxon>
        <taxon>Pseudomonas</taxon>
        <taxon>Pseudomonas syringae</taxon>
    </lineage>
</organism>
<dbReference type="InterPro" id="IPR001543">
    <property type="entry name" value="FliN-like_C"/>
</dbReference>
<dbReference type="Gene3D" id="2.30.330.10">
    <property type="entry name" value="SpoA-like"/>
    <property type="match status" value="2"/>
</dbReference>
<dbReference type="EMBL" id="RBTL01000249">
    <property type="protein sequence ID" value="RMT63123.1"/>
    <property type="molecule type" value="Genomic_DNA"/>
</dbReference>
<dbReference type="SUPFAM" id="SSF101801">
    <property type="entry name" value="Surface presentation of antigens (SPOA)"/>
    <property type="match status" value="2"/>
</dbReference>
<proteinExistence type="inferred from homology"/>
<dbReference type="PANTHER" id="PTHR30034:SF6">
    <property type="entry name" value="YOP PROTEINS TRANSLOCATION PROTEIN Q"/>
    <property type="match status" value="1"/>
</dbReference>
<feature type="domain" description="Flagellar motor switch protein FliN-like C-terminal" evidence="2">
    <location>
        <begin position="191"/>
        <end position="234"/>
    </location>
</feature>
<evidence type="ECO:0000313" key="3">
    <source>
        <dbReference type="EMBL" id="RMT63123.1"/>
    </source>
</evidence>
<feature type="domain" description="Flagellar motor switch protein FliN-like C-terminal" evidence="2">
    <location>
        <begin position="284"/>
        <end position="351"/>
    </location>
</feature>
<protein>
    <submittedName>
        <fullName evidence="3">Type III secretion component</fullName>
    </submittedName>
</protein>
<dbReference type="GO" id="GO:0071978">
    <property type="term" value="P:bacterial-type flagellum-dependent swarming motility"/>
    <property type="evidence" value="ECO:0007669"/>
    <property type="project" value="TreeGrafter"/>
</dbReference>
<evidence type="ECO:0000313" key="4">
    <source>
        <dbReference type="Proteomes" id="UP000282636"/>
    </source>
</evidence>
<dbReference type="GO" id="GO:0050918">
    <property type="term" value="P:positive chemotaxis"/>
    <property type="evidence" value="ECO:0007669"/>
    <property type="project" value="TreeGrafter"/>
</dbReference>
<dbReference type="Proteomes" id="UP000282636">
    <property type="component" value="Unassembled WGS sequence"/>
</dbReference>
<accession>A0A0Q0G113</accession>
<dbReference type="InterPro" id="IPR036429">
    <property type="entry name" value="SpoA-like_sf"/>
</dbReference>
<dbReference type="InterPro" id="IPR013385">
    <property type="entry name" value="T3SS_SpaO/YscQ/SpaO"/>
</dbReference>
<comment type="caution">
    <text evidence="3">The sequence shown here is derived from an EMBL/GenBank/DDBJ whole genome shotgun (WGS) entry which is preliminary data.</text>
</comment>
<dbReference type="PRINTS" id="PR00956">
    <property type="entry name" value="FLGMOTORFLIN"/>
</dbReference>
<dbReference type="GO" id="GO:0009425">
    <property type="term" value="C:bacterial-type flagellum basal body"/>
    <property type="evidence" value="ECO:0007669"/>
    <property type="project" value="InterPro"/>
</dbReference>
<comment type="similarity">
    <text evidence="1">Belongs to the FliN/MopA/SpaO family.</text>
</comment>
<dbReference type="GO" id="GO:0003774">
    <property type="term" value="F:cytoskeletal motor activity"/>
    <property type="evidence" value="ECO:0007669"/>
    <property type="project" value="InterPro"/>
</dbReference>
<evidence type="ECO:0000256" key="1">
    <source>
        <dbReference type="ARBA" id="ARBA00009226"/>
    </source>
</evidence>
<dbReference type="InterPro" id="IPR001172">
    <property type="entry name" value="FliN_T3SS_HrcQb"/>
</dbReference>
<evidence type="ECO:0000259" key="2">
    <source>
        <dbReference type="Pfam" id="PF01052"/>
    </source>
</evidence>
<dbReference type="GO" id="GO:0030254">
    <property type="term" value="P:protein secretion by the type III secretion system"/>
    <property type="evidence" value="ECO:0007669"/>
    <property type="project" value="InterPro"/>
</dbReference>
<dbReference type="PANTHER" id="PTHR30034">
    <property type="entry name" value="FLAGELLAR MOTOR SWITCH PROTEIN FLIM"/>
    <property type="match status" value="1"/>
</dbReference>
<dbReference type="RefSeq" id="WP_017683226.1">
    <property type="nucleotide sequence ID" value="NZ_BQUM01000001.1"/>
</dbReference>
<gene>
    <name evidence="3" type="ORF">ALP44_03630</name>
</gene>
<reference evidence="3 4" key="1">
    <citation type="submission" date="2018-08" db="EMBL/GenBank/DDBJ databases">
        <title>Recombination of ecologically and evolutionarily significant loci maintains genetic cohesion in the Pseudomonas syringae species complex.</title>
        <authorList>
            <person name="Dillon M."/>
            <person name="Thakur S."/>
            <person name="Almeida R.N.D."/>
            <person name="Weir B.S."/>
            <person name="Guttman D.S."/>
        </authorList>
    </citation>
    <scope>NUCLEOTIDE SEQUENCE [LARGE SCALE GENOMIC DNA]</scope>
    <source>
        <strain evidence="3 4">ICMP 3934</strain>
    </source>
</reference>
<dbReference type="AlphaFoldDB" id="A0A0Q0G113"/>
<dbReference type="Pfam" id="PF01052">
    <property type="entry name" value="FliMN_C"/>
    <property type="match status" value="2"/>
</dbReference>